<dbReference type="EMBL" id="PCDP01000019">
    <property type="protein sequence ID" value="PZM15575.1"/>
    <property type="molecule type" value="Genomic_DNA"/>
</dbReference>
<keyword evidence="3" id="KW-1185">Reference proteome</keyword>
<comment type="caution">
    <text evidence="2">The sequence shown here is derived from an EMBL/GenBank/DDBJ whole genome shotgun (WGS) entry which is preliminary data.</text>
</comment>
<dbReference type="RefSeq" id="WP_111159576.1">
    <property type="nucleotide sequence ID" value="NZ_PCDP01000019.1"/>
</dbReference>
<evidence type="ECO:0000256" key="1">
    <source>
        <dbReference type="SAM" id="MobiDB-lite"/>
    </source>
</evidence>
<reference evidence="2 3" key="1">
    <citation type="journal article" date="2018" name="Sci. Rep.">
        <title>Rhizobium tumorigenes sp. nov., a novel plant tumorigenic bacterium isolated from cane gall tumors on thornless blackberry.</title>
        <authorList>
            <person name="Kuzmanovi N."/>
            <person name="Smalla K."/>
            <person name="Gronow S."/>
            <person name="PuBawska J."/>
        </authorList>
    </citation>
    <scope>NUCLEOTIDE SEQUENCE [LARGE SCALE GENOMIC DNA]</scope>
    <source>
        <strain evidence="2 3">CCBAU 85046</strain>
    </source>
</reference>
<evidence type="ECO:0000313" key="3">
    <source>
        <dbReference type="Proteomes" id="UP000248925"/>
    </source>
</evidence>
<dbReference type="AlphaFoldDB" id="A0A2W4CZU8"/>
<dbReference type="OrthoDB" id="8454019at2"/>
<feature type="region of interest" description="Disordered" evidence="1">
    <location>
        <begin position="41"/>
        <end position="75"/>
    </location>
</feature>
<name>A0A2W4CZU8_9HYPH</name>
<dbReference type="Proteomes" id="UP000248925">
    <property type="component" value="Unassembled WGS sequence"/>
</dbReference>
<proteinExistence type="predicted"/>
<organism evidence="2 3">
    <name type="scientific">Rhizobium tubonense</name>
    <dbReference type="NCBI Taxonomy" id="484088"/>
    <lineage>
        <taxon>Bacteria</taxon>
        <taxon>Pseudomonadati</taxon>
        <taxon>Pseudomonadota</taxon>
        <taxon>Alphaproteobacteria</taxon>
        <taxon>Hyphomicrobiales</taxon>
        <taxon>Rhizobiaceae</taxon>
        <taxon>Rhizobium/Agrobacterium group</taxon>
        <taxon>Rhizobium</taxon>
    </lineage>
</organism>
<gene>
    <name evidence="2" type="ORF">CPY51_07045</name>
</gene>
<evidence type="ECO:0000313" key="2">
    <source>
        <dbReference type="EMBL" id="PZM15575.1"/>
    </source>
</evidence>
<feature type="compositionally biased region" description="Basic and acidic residues" evidence="1">
    <location>
        <begin position="41"/>
        <end position="60"/>
    </location>
</feature>
<protein>
    <submittedName>
        <fullName evidence="2">Uncharacterized protein</fullName>
    </submittedName>
</protein>
<accession>A0A2W4CZU8</accession>
<sequence>MKTPQRKFVVEFKSGRRQRAETKSIWGDTDLKAFVRKAEDDAPHLFGPKEARGSSVDDGHISPQPMNLGSASAADAARTTLLAVDEQEAKAPKQREDNLAAVDTIAQAPVSQRVQQPRKPLKDTARKRAHHTVTQAINGEDRINEDLSAQSVPAAEAVSLQEVAALDLENRRLRKMLSEALRAQNVQIRRMLERFDAG</sequence>